<comment type="caution">
    <text evidence="2">The sequence shown here is derived from an EMBL/GenBank/DDBJ whole genome shotgun (WGS) entry which is preliminary data.</text>
</comment>
<organism evidence="2 3">
    <name type="scientific">Euroglyphus maynei</name>
    <name type="common">Mayne's house dust mite</name>
    <dbReference type="NCBI Taxonomy" id="6958"/>
    <lineage>
        <taxon>Eukaryota</taxon>
        <taxon>Metazoa</taxon>
        <taxon>Ecdysozoa</taxon>
        <taxon>Arthropoda</taxon>
        <taxon>Chelicerata</taxon>
        <taxon>Arachnida</taxon>
        <taxon>Acari</taxon>
        <taxon>Acariformes</taxon>
        <taxon>Sarcoptiformes</taxon>
        <taxon>Astigmata</taxon>
        <taxon>Psoroptidia</taxon>
        <taxon>Analgoidea</taxon>
        <taxon>Pyroglyphidae</taxon>
        <taxon>Pyroglyphinae</taxon>
        <taxon>Euroglyphus</taxon>
    </lineage>
</organism>
<dbReference type="EMBL" id="MUJZ01068866">
    <property type="protein sequence ID" value="OTF69779.1"/>
    <property type="molecule type" value="Genomic_DNA"/>
</dbReference>
<sequence length="70" mass="7394">MNGVRSLSSSSNNNSQQSFNNNGSVVVGTTTDIESTNGGMPDVIEIDSSPIQQQTSIINVILETLNNQPV</sequence>
<keyword evidence="3" id="KW-1185">Reference proteome</keyword>
<evidence type="ECO:0000256" key="1">
    <source>
        <dbReference type="SAM" id="MobiDB-lite"/>
    </source>
</evidence>
<protein>
    <submittedName>
        <fullName evidence="2">Uncharacterized protein</fullName>
    </submittedName>
</protein>
<name>A0A1Y3AMW0_EURMA</name>
<evidence type="ECO:0000313" key="3">
    <source>
        <dbReference type="Proteomes" id="UP000194236"/>
    </source>
</evidence>
<reference evidence="2 3" key="1">
    <citation type="submission" date="2017-03" db="EMBL/GenBank/DDBJ databases">
        <title>Genome Survey of Euroglyphus maynei.</title>
        <authorList>
            <person name="Arlian L.G."/>
            <person name="Morgan M.S."/>
            <person name="Rider S.D."/>
        </authorList>
    </citation>
    <scope>NUCLEOTIDE SEQUENCE [LARGE SCALE GENOMIC DNA]</scope>
    <source>
        <strain evidence="2">Arlian Lab</strain>
        <tissue evidence="2">Whole body</tissue>
    </source>
</reference>
<accession>A0A1Y3AMW0</accession>
<gene>
    <name evidence="2" type="ORF">BLA29_010929</name>
</gene>
<feature type="compositionally biased region" description="Low complexity" evidence="1">
    <location>
        <begin position="1"/>
        <end position="28"/>
    </location>
</feature>
<feature type="compositionally biased region" description="Polar residues" evidence="1">
    <location>
        <begin position="29"/>
        <end position="38"/>
    </location>
</feature>
<evidence type="ECO:0000313" key="2">
    <source>
        <dbReference type="EMBL" id="OTF69779.1"/>
    </source>
</evidence>
<dbReference type="Proteomes" id="UP000194236">
    <property type="component" value="Unassembled WGS sequence"/>
</dbReference>
<feature type="region of interest" description="Disordered" evidence="1">
    <location>
        <begin position="1"/>
        <end position="42"/>
    </location>
</feature>
<dbReference type="AlphaFoldDB" id="A0A1Y3AMW0"/>
<proteinExistence type="predicted"/>